<dbReference type="InterPro" id="IPR050613">
    <property type="entry name" value="Sec_Metabolite_Reg"/>
</dbReference>
<comment type="caution">
    <text evidence="6">The sequence shown here is derived from an EMBL/GenBank/DDBJ whole genome shotgun (WGS) entry which is preliminary data.</text>
</comment>
<evidence type="ECO:0000313" key="7">
    <source>
        <dbReference type="Proteomes" id="UP001239445"/>
    </source>
</evidence>
<evidence type="ECO:0000313" key="6">
    <source>
        <dbReference type="EMBL" id="KAK1751375.1"/>
    </source>
</evidence>
<dbReference type="SMART" id="SM00066">
    <property type="entry name" value="GAL4"/>
    <property type="match status" value="1"/>
</dbReference>
<dbReference type="Pfam" id="PF00172">
    <property type="entry name" value="Zn_clus"/>
    <property type="match status" value="1"/>
</dbReference>
<evidence type="ECO:0000256" key="2">
    <source>
        <dbReference type="ARBA" id="ARBA00022723"/>
    </source>
</evidence>
<dbReference type="PROSITE" id="PS50048">
    <property type="entry name" value="ZN2_CY6_FUNGAL_2"/>
    <property type="match status" value="1"/>
</dbReference>
<feature type="region of interest" description="Disordered" evidence="4">
    <location>
        <begin position="139"/>
        <end position="159"/>
    </location>
</feature>
<evidence type="ECO:0000256" key="3">
    <source>
        <dbReference type="ARBA" id="ARBA00023242"/>
    </source>
</evidence>
<feature type="region of interest" description="Disordered" evidence="4">
    <location>
        <begin position="66"/>
        <end position="116"/>
    </location>
</feature>
<sequence length="717" mass="80827">MASSPLALNLRRNGTLQSCERCRKTKIKCDHSTPRCSRCVAKGLECVYEEAPMTRRFRAARFDVQSGRVRATTRAQEAETQAQADRDKQSDRPERPASRRSGPPTPQNIEITTLPVQPSGFVGPGSYRATLTAEDGQIARPGNLSDYSSSASPATGTTTHTIDRKRLDLGLQIIDFVLEHSVLLQNLMHHIYGVIRMPIVPHAVMLPATKSLFSTIRDQVPHDEDDDAKLRTVVRIFQSSYQPIQATRLTTVDQVCHLITGDNLRWETIGNILAMASLCLLHIQARDFSLLDPQGRSKQDLVQPFHGITDTLTTLTSVSPVVNELGVCLKYNQLLLALYRFGDSSQHLYSIFMELTSAIYASGMHQDTSPPGAPDDYPGFMHQWRRRCFTAVYSMDKTIATTLGRPPLIHRNYCVLDAPLDFDDDDLTGPALEHELRKLDQRGWNTDGRRRTTTYMRLRYLLATVREEVLELHLGVNNGVAPPGRAQLILQKLEQIWATCPDSVKYSPTVWTSSIRPHDIWFLIRFYLDYLYSMFLVFRFNARQDQSQESQQLLLSAAKDVLATVLVFNEHRELMREVRSDFSAVFLPYGLPCADVLAVELMYRPTSFSVGPGDGSRLVRAEVIRDLNLYVSCLSWMPGRGGNSNEFSREVQARLTQILDQIIDGTGGSPPVVTAELQDSTEVRLDVVANLNHQLFFDWDTNMYLDSQLDLFSQSLV</sequence>
<dbReference type="CDD" id="cd00067">
    <property type="entry name" value="GAL4"/>
    <property type="match status" value="1"/>
</dbReference>
<feature type="compositionally biased region" description="Polar residues" evidence="4">
    <location>
        <begin position="107"/>
        <end position="116"/>
    </location>
</feature>
<keyword evidence="3" id="KW-0539">Nucleus</keyword>
<keyword evidence="2" id="KW-0479">Metal-binding</keyword>
<dbReference type="GO" id="GO:0003677">
    <property type="term" value="F:DNA binding"/>
    <property type="evidence" value="ECO:0007669"/>
    <property type="project" value="InterPro"/>
</dbReference>
<dbReference type="InterPro" id="IPR036864">
    <property type="entry name" value="Zn2-C6_fun-type_DNA-bd_sf"/>
</dbReference>
<dbReference type="EMBL" id="MU839842">
    <property type="protein sequence ID" value="KAK1751375.1"/>
    <property type="molecule type" value="Genomic_DNA"/>
</dbReference>
<dbReference type="SUPFAM" id="SSF57701">
    <property type="entry name" value="Zn2/Cys6 DNA-binding domain"/>
    <property type="match status" value="1"/>
</dbReference>
<keyword evidence="7" id="KW-1185">Reference proteome</keyword>
<dbReference type="InterPro" id="IPR007219">
    <property type="entry name" value="XnlR_reg_dom"/>
</dbReference>
<evidence type="ECO:0000256" key="4">
    <source>
        <dbReference type="SAM" id="MobiDB-lite"/>
    </source>
</evidence>
<reference evidence="6" key="1">
    <citation type="submission" date="2023-06" db="EMBL/GenBank/DDBJ databases">
        <title>Genome-scale phylogeny and comparative genomics of the fungal order Sordariales.</title>
        <authorList>
            <consortium name="Lawrence Berkeley National Laboratory"/>
            <person name="Hensen N."/>
            <person name="Bonometti L."/>
            <person name="Westerberg I."/>
            <person name="Brannstrom I.O."/>
            <person name="Guillou S."/>
            <person name="Cros-Aarteil S."/>
            <person name="Calhoun S."/>
            <person name="Haridas S."/>
            <person name="Kuo A."/>
            <person name="Mondo S."/>
            <person name="Pangilinan J."/>
            <person name="Riley R."/>
            <person name="Labutti K."/>
            <person name="Andreopoulos B."/>
            <person name="Lipzen A."/>
            <person name="Chen C."/>
            <person name="Yanf M."/>
            <person name="Daum C."/>
            <person name="Ng V."/>
            <person name="Clum A."/>
            <person name="Steindorff A."/>
            <person name="Ohm R."/>
            <person name="Martin F."/>
            <person name="Silar P."/>
            <person name="Natvig D."/>
            <person name="Lalanne C."/>
            <person name="Gautier V."/>
            <person name="Ament-Velasquez S.L."/>
            <person name="Kruys A."/>
            <person name="Hutchinson M.I."/>
            <person name="Powell A.J."/>
            <person name="Barry K."/>
            <person name="Miller A.N."/>
            <person name="Grigoriev I.V."/>
            <person name="Debuchy R."/>
            <person name="Gladieux P."/>
            <person name="Thoren M.H."/>
            <person name="Johannesson H."/>
        </authorList>
    </citation>
    <scope>NUCLEOTIDE SEQUENCE</scope>
    <source>
        <strain evidence="6">PSN4</strain>
    </source>
</reference>
<evidence type="ECO:0000259" key="5">
    <source>
        <dbReference type="PROSITE" id="PS50048"/>
    </source>
</evidence>
<feature type="compositionally biased region" description="Low complexity" evidence="4">
    <location>
        <begin position="148"/>
        <end position="159"/>
    </location>
</feature>
<dbReference type="InterPro" id="IPR001138">
    <property type="entry name" value="Zn2Cys6_DnaBD"/>
</dbReference>
<dbReference type="PANTHER" id="PTHR31001">
    <property type="entry name" value="UNCHARACTERIZED TRANSCRIPTIONAL REGULATORY PROTEIN"/>
    <property type="match status" value="1"/>
</dbReference>
<dbReference type="Gene3D" id="4.10.240.10">
    <property type="entry name" value="Zn(2)-C6 fungal-type DNA-binding domain"/>
    <property type="match status" value="1"/>
</dbReference>
<dbReference type="GO" id="GO:0000981">
    <property type="term" value="F:DNA-binding transcription factor activity, RNA polymerase II-specific"/>
    <property type="evidence" value="ECO:0007669"/>
    <property type="project" value="InterPro"/>
</dbReference>
<evidence type="ECO:0000256" key="1">
    <source>
        <dbReference type="ARBA" id="ARBA00004123"/>
    </source>
</evidence>
<dbReference type="GO" id="GO:0005634">
    <property type="term" value="C:nucleus"/>
    <property type="evidence" value="ECO:0007669"/>
    <property type="project" value="UniProtKB-SubCell"/>
</dbReference>
<protein>
    <recommendedName>
        <fullName evidence="5">Zn(2)-C6 fungal-type domain-containing protein</fullName>
    </recommendedName>
</protein>
<dbReference type="GO" id="GO:0008270">
    <property type="term" value="F:zinc ion binding"/>
    <property type="evidence" value="ECO:0007669"/>
    <property type="project" value="InterPro"/>
</dbReference>
<dbReference type="Pfam" id="PF04082">
    <property type="entry name" value="Fungal_trans"/>
    <property type="match status" value="1"/>
</dbReference>
<feature type="compositionally biased region" description="Low complexity" evidence="4">
    <location>
        <begin position="70"/>
        <end position="83"/>
    </location>
</feature>
<dbReference type="GO" id="GO:0006351">
    <property type="term" value="P:DNA-templated transcription"/>
    <property type="evidence" value="ECO:0007669"/>
    <property type="project" value="InterPro"/>
</dbReference>
<accession>A0AAJ0B523</accession>
<feature type="compositionally biased region" description="Basic and acidic residues" evidence="4">
    <location>
        <begin position="84"/>
        <end position="97"/>
    </location>
</feature>
<organism evidence="6 7">
    <name type="scientific">Echria macrotheca</name>
    <dbReference type="NCBI Taxonomy" id="438768"/>
    <lineage>
        <taxon>Eukaryota</taxon>
        <taxon>Fungi</taxon>
        <taxon>Dikarya</taxon>
        <taxon>Ascomycota</taxon>
        <taxon>Pezizomycotina</taxon>
        <taxon>Sordariomycetes</taxon>
        <taxon>Sordariomycetidae</taxon>
        <taxon>Sordariales</taxon>
        <taxon>Schizotheciaceae</taxon>
        <taxon>Echria</taxon>
    </lineage>
</organism>
<dbReference type="PROSITE" id="PS00463">
    <property type="entry name" value="ZN2_CY6_FUNGAL_1"/>
    <property type="match status" value="1"/>
</dbReference>
<dbReference type="AlphaFoldDB" id="A0AAJ0B523"/>
<gene>
    <name evidence="6" type="ORF">QBC47DRAFT_417294</name>
</gene>
<proteinExistence type="predicted"/>
<comment type="subcellular location">
    <subcellularLocation>
        <location evidence="1">Nucleus</location>
    </subcellularLocation>
</comment>
<dbReference type="Proteomes" id="UP001239445">
    <property type="component" value="Unassembled WGS sequence"/>
</dbReference>
<feature type="domain" description="Zn(2)-C6 fungal-type" evidence="5">
    <location>
        <begin position="18"/>
        <end position="48"/>
    </location>
</feature>
<name>A0AAJ0B523_9PEZI</name>
<dbReference type="CDD" id="cd12148">
    <property type="entry name" value="fungal_TF_MHR"/>
    <property type="match status" value="1"/>
</dbReference>
<dbReference type="PANTHER" id="PTHR31001:SF61">
    <property type="entry name" value="ZN(II)2CYS6 TRANSCRIPTION FACTOR (EUROFUNG)"/>
    <property type="match status" value="1"/>
</dbReference>